<dbReference type="InterPro" id="IPR001611">
    <property type="entry name" value="Leu-rich_rpt"/>
</dbReference>
<dbReference type="Gene3D" id="3.80.10.10">
    <property type="entry name" value="Ribonuclease Inhibitor"/>
    <property type="match status" value="1"/>
</dbReference>
<dbReference type="InterPro" id="IPR032675">
    <property type="entry name" value="LRR_dom_sf"/>
</dbReference>
<dbReference type="Pfam" id="PF13516">
    <property type="entry name" value="LRR_6"/>
    <property type="match status" value="1"/>
</dbReference>
<evidence type="ECO:0008006" key="6">
    <source>
        <dbReference type="Google" id="ProtNLM"/>
    </source>
</evidence>
<reference evidence="4 5" key="1">
    <citation type="journal article" date="2012" name="Genome Biol.">
        <title>Sequencing three crocodilian genomes to illuminate the evolution of archosaurs and amniotes.</title>
        <authorList>
            <person name="St John J.A."/>
            <person name="Braun E.L."/>
            <person name="Isberg S.R."/>
            <person name="Miles L.G."/>
            <person name="Chong A.Y."/>
            <person name="Gongora J."/>
            <person name="Dalzell P."/>
            <person name="Moran C."/>
            <person name="Bed'hom B."/>
            <person name="Abzhanov A."/>
            <person name="Burgess S.C."/>
            <person name="Cooksey A.M."/>
            <person name="Castoe T.A."/>
            <person name="Crawford N.G."/>
            <person name="Densmore L.D."/>
            <person name="Drew J.C."/>
            <person name="Edwards S.V."/>
            <person name="Faircloth B.C."/>
            <person name="Fujita M.K."/>
            <person name="Greenwold M.J."/>
            <person name="Hoffmann F.G."/>
            <person name="Howard J.M."/>
            <person name="Iguchi T."/>
            <person name="Janes D.E."/>
            <person name="Khan S.Y."/>
            <person name="Kohno S."/>
            <person name="de Koning A.J."/>
            <person name="Lance S.L."/>
            <person name="McCarthy F.M."/>
            <person name="McCormack J.E."/>
            <person name="Merchant M.E."/>
            <person name="Peterson D.G."/>
            <person name="Pollock D.D."/>
            <person name="Pourmand N."/>
            <person name="Raney B.J."/>
            <person name="Roessler K.A."/>
            <person name="Sanford J.R."/>
            <person name="Sawyer R.H."/>
            <person name="Schmidt C.J."/>
            <person name="Triplett E.W."/>
            <person name="Tuberville T.D."/>
            <person name="Venegas-Anaya M."/>
            <person name="Howard J.T."/>
            <person name="Jarvis E.D."/>
            <person name="Guillette L.J.Jr."/>
            <person name="Glenn T.C."/>
            <person name="Green R.E."/>
            <person name="Ray D.A."/>
        </authorList>
    </citation>
    <scope>NUCLEOTIDE SEQUENCE [LARGE SCALE GENOMIC DNA]</scope>
    <source>
        <strain evidence="4">KSC_2009_1</strain>
    </source>
</reference>
<keyword evidence="3" id="KW-0677">Repeat</keyword>
<dbReference type="GO" id="GO:0005737">
    <property type="term" value="C:cytoplasm"/>
    <property type="evidence" value="ECO:0007669"/>
    <property type="project" value="UniProtKB-SubCell"/>
</dbReference>
<dbReference type="EMBL" id="AKHW03000693">
    <property type="protein sequence ID" value="KYO44665.1"/>
    <property type="molecule type" value="Genomic_DNA"/>
</dbReference>
<evidence type="ECO:0000256" key="2">
    <source>
        <dbReference type="ARBA" id="ARBA00022490"/>
    </source>
</evidence>
<evidence type="ECO:0000256" key="3">
    <source>
        <dbReference type="ARBA" id="ARBA00022737"/>
    </source>
</evidence>
<dbReference type="InterPro" id="IPR050637">
    <property type="entry name" value="NLRP_innate_immun_reg"/>
</dbReference>
<name>A0A151P7D8_ALLMI</name>
<dbReference type="SMART" id="SM00368">
    <property type="entry name" value="LRR_RI"/>
    <property type="match status" value="2"/>
</dbReference>
<comment type="subcellular location">
    <subcellularLocation>
        <location evidence="1">Cytoplasm</location>
    </subcellularLocation>
</comment>
<dbReference type="SUPFAM" id="SSF52047">
    <property type="entry name" value="RNI-like"/>
    <property type="match status" value="1"/>
</dbReference>
<accession>A0A151P7D8</accession>
<dbReference type="Proteomes" id="UP000050525">
    <property type="component" value="Unassembled WGS sequence"/>
</dbReference>
<dbReference type="AlphaFoldDB" id="A0A151P7D8"/>
<gene>
    <name evidence="4" type="ORF">Y1Q_0013419</name>
</gene>
<dbReference type="PANTHER" id="PTHR45690:SF19">
    <property type="entry name" value="NACHT, LRR AND PYD DOMAINS-CONTAINING PROTEIN 3"/>
    <property type="match status" value="1"/>
</dbReference>
<keyword evidence="5" id="KW-1185">Reference proteome</keyword>
<evidence type="ECO:0000313" key="4">
    <source>
        <dbReference type="EMBL" id="KYO44665.1"/>
    </source>
</evidence>
<sequence>MQQLCEGLRHPSCKLQTLQLQECGFTAACCGDLATALSTSPSLTKLHLSGNNYLGACGVRRLCEGLRHPRCKLQTLR</sequence>
<keyword evidence="2" id="KW-0963">Cytoplasm</keyword>
<evidence type="ECO:0000256" key="1">
    <source>
        <dbReference type="ARBA" id="ARBA00004496"/>
    </source>
</evidence>
<evidence type="ECO:0000313" key="5">
    <source>
        <dbReference type="Proteomes" id="UP000050525"/>
    </source>
</evidence>
<organism evidence="4 5">
    <name type="scientific">Alligator mississippiensis</name>
    <name type="common">American alligator</name>
    <dbReference type="NCBI Taxonomy" id="8496"/>
    <lineage>
        <taxon>Eukaryota</taxon>
        <taxon>Metazoa</taxon>
        <taxon>Chordata</taxon>
        <taxon>Craniata</taxon>
        <taxon>Vertebrata</taxon>
        <taxon>Euteleostomi</taxon>
        <taxon>Archelosauria</taxon>
        <taxon>Archosauria</taxon>
        <taxon>Crocodylia</taxon>
        <taxon>Alligatoridae</taxon>
        <taxon>Alligatorinae</taxon>
        <taxon>Alligator</taxon>
    </lineage>
</organism>
<dbReference type="PANTHER" id="PTHR45690">
    <property type="entry name" value="NACHT, LRR AND PYD DOMAINS-CONTAINING PROTEIN 12"/>
    <property type="match status" value="1"/>
</dbReference>
<comment type="caution">
    <text evidence="4">The sequence shown here is derived from an EMBL/GenBank/DDBJ whole genome shotgun (WGS) entry which is preliminary data.</text>
</comment>
<protein>
    <recommendedName>
        <fullName evidence="6">NACHT, LRR and PYD domains-containing protein 12-like</fullName>
    </recommendedName>
</protein>
<proteinExistence type="predicted"/>